<keyword evidence="1" id="KW-0812">Transmembrane</keyword>
<accession>A0A9K3CZA7</accession>
<gene>
    <name evidence="2" type="ORF">KIPB_006724</name>
</gene>
<feature type="transmembrane region" description="Helical" evidence="1">
    <location>
        <begin position="18"/>
        <end position="38"/>
    </location>
</feature>
<proteinExistence type="predicted"/>
<name>A0A9K3CZA7_9EUKA</name>
<keyword evidence="3" id="KW-1185">Reference proteome</keyword>
<keyword evidence="1" id="KW-0472">Membrane</keyword>
<comment type="caution">
    <text evidence="2">The sequence shown here is derived from an EMBL/GenBank/DDBJ whole genome shotgun (WGS) entry which is preliminary data.</text>
</comment>
<keyword evidence="1" id="KW-1133">Transmembrane helix</keyword>
<dbReference type="AlphaFoldDB" id="A0A9K3CZA7"/>
<sequence length="250" mass="27385">YVPLQDESRIKKTRGFQICIVVTLSLSVALLVLGVLLGTSCYNSYHHPDIAIQHTFDLTAYSEDDPFRLNVSIPLGYVKISASHVETAITVKGTLASPSASLRDAMSWDIAGSDIEREYTVSGVIPDMPWWKTYIRCPYMSVEIGLPTAFRQDDHPRYTLALDVTSGYISIEQDSTISGLFNLELEASDSEIDLSGLIGGVNASLTRCNAHLQMLLVSEDSSIQSEESEVLLEYQQASASFSVTGDYAGN</sequence>
<organism evidence="2 3">
    <name type="scientific">Kipferlia bialata</name>
    <dbReference type="NCBI Taxonomy" id="797122"/>
    <lineage>
        <taxon>Eukaryota</taxon>
        <taxon>Metamonada</taxon>
        <taxon>Carpediemonas-like organisms</taxon>
        <taxon>Kipferlia</taxon>
    </lineage>
</organism>
<dbReference type="EMBL" id="BDIP01001767">
    <property type="protein sequence ID" value="GIQ85101.1"/>
    <property type="molecule type" value="Genomic_DNA"/>
</dbReference>
<dbReference type="Proteomes" id="UP000265618">
    <property type="component" value="Unassembled WGS sequence"/>
</dbReference>
<feature type="non-terminal residue" evidence="2">
    <location>
        <position position="1"/>
    </location>
</feature>
<evidence type="ECO:0000256" key="1">
    <source>
        <dbReference type="SAM" id="Phobius"/>
    </source>
</evidence>
<protein>
    <submittedName>
        <fullName evidence="2">Uncharacterized protein</fullName>
    </submittedName>
</protein>
<evidence type="ECO:0000313" key="3">
    <source>
        <dbReference type="Proteomes" id="UP000265618"/>
    </source>
</evidence>
<reference evidence="2 3" key="1">
    <citation type="journal article" date="2018" name="PLoS ONE">
        <title>The draft genome of Kipferlia bialata reveals reductive genome evolution in fornicate parasites.</title>
        <authorList>
            <person name="Tanifuji G."/>
            <person name="Takabayashi S."/>
            <person name="Kume K."/>
            <person name="Takagi M."/>
            <person name="Nakayama T."/>
            <person name="Kamikawa R."/>
            <person name="Inagaki Y."/>
            <person name="Hashimoto T."/>
        </authorList>
    </citation>
    <scope>NUCLEOTIDE SEQUENCE [LARGE SCALE GENOMIC DNA]</scope>
    <source>
        <strain evidence="2">NY0173</strain>
    </source>
</reference>
<evidence type="ECO:0000313" key="2">
    <source>
        <dbReference type="EMBL" id="GIQ85101.1"/>
    </source>
</evidence>